<evidence type="ECO:0000259" key="12">
    <source>
        <dbReference type="PROSITE" id="PS50885"/>
    </source>
</evidence>
<comment type="catalytic activity">
    <reaction evidence="1">
        <text>ATP + protein L-histidine = ADP + protein N-phospho-L-histidine.</text>
        <dbReference type="EC" id="2.7.13.3"/>
    </reaction>
</comment>
<dbReference type="GO" id="GO:0005524">
    <property type="term" value="F:ATP binding"/>
    <property type="evidence" value="ECO:0007669"/>
    <property type="project" value="UniProtKB-KW"/>
</dbReference>
<dbReference type="SUPFAM" id="SSF158472">
    <property type="entry name" value="HAMP domain-like"/>
    <property type="match status" value="1"/>
</dbReference>
<evidence type="ECO:0000256" key="5">
    <source>
        <dbReference type="ARBA" id="ARBA00022553"/>
    </source>
</evidence>
<evidence type="ECO:0000256" key="8">
    <source>
        <dbReference type="ARBA" id="ARBA00022777"/>
    </source>
</evidence>
<dbReference type="SMART" id="SM00387">
    <property type="entry name" value="HATPase_c"/>
    <property type="match status" value="1"/>
</dbReference>
<gene>
    <name evidence="13" type="primary">gchK_3</name>
    <name evidence="13" type="ORF">Pan216_28360</name>
</gene>
<dbReference type="GO" id="GO:0000155">
    <property type="term" value="F:phosphorelay sensor kinase activity"/>
    <property type="evidence" value="ECO:0007669"/>
    <property type="project" value="InterPro"/>
</dbReference>
<dbReference type="InterPro" id="IPR036097">
    <property type="entry name" value="HisK_dim/P_sf"/>
</dbReference>
<comment type="subcellular location">
    <subcellularLocation>
        <location evidence="2">Cell membrane</location>
        <topology evidence="2">Multi-pass membrane protein</topology>
    </subcellularLocation>
</comment>
<keyword evidence="6 13" id="KW-0808">Transferase</keyword>
<dbReference type="SUPFAM" id="SSF47384">
    <property type="entry name" value="Homodimeric domain of signal transducing histidine kinase"/>
    <property type="match status" value="1"/>
</dbReference>
<dbReference type="CDD" id="cd00082">
    <property type="entry name" value="HisKA"/>
    <property type="match status" value="1"/>
</dbReference>
<dbReference type="SMART" id="SM00304">
    <property type="entry name" value="HAMP"/>
    <property type="match status" value="1"/>
</dbReference>
<dbReference type="Pfam" id="PF00672">
    <property type="entry name" value="HAMP"/>
    <property type="match status" value="1"/>
</dbReference>
<evidence type="ECO:0000256" key="1">
    <source>
        <dbReference type="ARBA" id="ARBA00000085"/>
    </source>
</evidence>
<dbReference type="Proteomes" id="UP000317093">
    <property type="component" value="Chromosome"/>
</dbReference>
<evidence type="ECO:0000256" key="3">
    <source>
        <dbReference type="ARBA" id="ARBA00012438"/>
    </source>
</evidence>
<evidence type="ECO:0000256" key="7">
    <source>
        <dbReference type="ARBA" id="ARBA00022741"/>
    </source>
</evidence>
<dbReference type="Pfam" id="PF00512">
    <property type="entry name" value="HisKA"/>
    <property type="match status" value="1"/>
</dbReference>
<keyword evidence="10" id="KW-0812">Transmembrane</keyword>
<dbReference type="Gene3D" id="3.30.565.10">
    <property type="entry name" value="Histidine kinase-like ATPase, C-terminal domain"/>
    <property type="match status" value="1"/>
</dbReference>
<dbReference type="PRINTS" id="PR00344">
    <property type="entry name" value="BCTRLSENSOR"/>
</dbReference>
<keyword evidence="10" id="KW-0472">Membrane</keyword>
<keyword evidence="9" id="KW-0067">ATP-binding</keyword>
<evidence type="ECO:0000313" key="14">
    <source>
        <dbReference type="Proteomes" id="UP000317093"/>
    </source>
</evidence>
<dbReference type="PANTHER" id="PTHR44936:SF10">
    <property type="entry name" value="SENSOR PROTEIN RSTB"/>
    <property type="match status" value="1"/>
</dbReference>
<keyword evidence="4" id="KW-1003">Cell membrane</keyword>
<protein>
    <recommendedName>
        <fullName evidence="3">histidine kinase</fullName>
        <ecNumber evidence="3">2.7.13.3</ecNumber>
    </recommendedName>
</protein>
<dbReference type="InterPro" id="IPR004358">
    <property type="entry name" value="Sig_transdc_His_kin-like_C"/>
</dbReference>
<dbReference type="KEGG" id="knv:Pan216_28360"/>
<organism evidence="13 14">
    <name type="scientific">Kolteria novifilia</name>
    <dbReference type="NCBI Taxonomy" id="2527975"/>
    <lineage>
        <taxon>Bacteria</taxon>
        <taxon>Pseudomonadati</taxon>
        <taxon>Planctomycetota</taxon>
        <taxon>Planctomycetia</taxon>
        <taxon>Kolteriales</taxon>
        <taxon>Kolteriaceae</taxon>
        <taxon>Kolteria</taxon>
    </lineage>
</organism>
<dbReference type="EMBL" id="CP036279">
    <property type="protein sequence ID" value="QDU61970.1"/>
    <property type="molecule type" value="Genomic_DNA"/>
</dbReference>
<dbReference type="InterPro" id="IPR003660">
    <property type="entry name" value="HAMP_dom"/>
</dbReference>
<dbReference type="Gene3D" id="1.10.287.130">
    <property type="match status" value="1"/>
</dbReference>
<dbReference type="InterPro" id="IPR050980">
    <property type="entry name" value="2C_sensor_his_kinase"/>
</dbReference>
<dbReference type="SUPFAM" id="SSF55874">
    <property type="entry name" value="ATPase domain of HSP90 chaperone/DNA topoisomerase II/histidine kinase"/>
    <property type="match status" value="1"/>
</dbReference>
<dbReference type="Pfam" id="PF02518">
    <property type="entry name" value="HATPase_c"/>
    <property type="match status" value="1"/>
</dbReference>
<keyword evidence="8 13" id="KW-0418">Kinase</keyword>
<proteinExistence type="predicted"/>
<evidence type="ECO:0000256" key="4">
    <source>
        <dbReference type="ARBA" id="ARBA00022475"/>
    </source>
</evidence>
<dbReference type="GO" id="GO:0005886">
    <property type="term" value="C:plasma membrane"/>
    <property type="evidence" value="ECO:0007669"/>
    <property type="project" value="UniProtKB-SubCell"/>
</dbReference>
<dbReference type="PANTHER" id="PTHR44936">
    <property type="entry name" value="SENSOR PROTEIN CREC"/>
    <property type="match status" value="1"/>
</dbReference>
<sequence>MAWSLRNQMLVPLGALLAFFVYHLASRQGEHYIDELDHVEDTQPSLIANQLGPLKEADLKSDLKQLQRENPGYQFAVFRGDEVLASTISLAPRDLTVIRVIPTVSPGEPGRRWAGHIGTGTQKWYCLTKCRVPTWPADTRLLSLYSYNYAVMLNEQGKNRINAAASLFVVLLIGVVTWSTGSLSRRVRRIQRQVTDIAKGDFRPTVEVRGHDEVDDLARAVNSMATQLQQMQETIRITERTRLQGQLAGGVAHELRNGIHSARLSLEVFREVCRSLTLPSEDMLQNANEQLEVTETLVQRLLSIGKNQERGEIARPLVDVLDDVVTMVEPICRHQEIHLVTEWDMTDEVVQDAESIRAAIVNLCLNGIEAIGRHGDLSLGLETHHETIALRVRDTGPGPDAALADQLFEPFVTSKPEGIGLGLAQVKQAAESAGGAVAWKRHARWTEFVITLPRQPMGDREEEVLAAVSSAD</sequence>
<keyword evidence="14" id="KW-1185">Reference proteome</keyword>
<dbReference type="InterPro" id="IPR003594">
    <property type="entry name" value="HATPase_dom"/>
</dbReference>
<evidence type="ECO:0000256" key="6">
    <source>
        <dbReference type="ARBA" id="ARBA00022679"/>
    </source>
</evidence>
<evidence type="ECO:0000313" key="13">
    <source>
        <dbReference type="EMBL" id="QDU61970.1"/>
    </source>
</evidence>
<feature type="domain" description="HAMP" evidence="12">
    <location>
        <begin position="181"/>
        <end position="233"/>
    </location>
</feature>
<reference evidence="13 14" key="1">
    <citation type="submission" date="2019-02" db="EMBL/GenBank/DDBJ databases">
        <title>Deep-cultivation of Planctomycetes and their phenomic and genomic characterization uncovers novel biology.</title>
        <authorList>
            <person name="Wiegand S."/>
            <person name="Jogler M."/>
            <person name="Boedeker C."/>
            <person name="Pinto D."/>
            <person name="Vollmers J."/>
            <person name="Rivas-Marin E."/>
            <person name="Kohn T."/>
            <person name="Peeters S.H."/>
            <person name="Heuer A."/>
            <person name="Rast P."/>
            <person name="Oberbeckmann S."/>
            <person name="Bunk B."/>
            <person name="Jeske O."/>
            <person name="Meyerdierks A."/>
            <person name="Storesund J.E."/>
            <person name="Kallscheuer N."/>
            <person name="Luecker S."/>
            <person name="Lage O.M."/>
            <person name="Pohl T."/>
            <person name="Merkel B.J."/>
            <person name="Hornburger P."/>
            <person name="Mueller R.-W."/>
            <person name="Bruemmer F."/>
            <person name="Labrenz M."/>
            <person name="Spormann A.M."/>
            <person name="Op den Camp H."/>
            <person name="Overmann J."/>
            <person name="Amann R."/>
            <person name="Jetten M.S.M."/>
            <person name="Mascher T."/>
            <person name="Medema M.H."/>
            <person name="Devos D.P."/>
            <person name="Kaster A.-K."/>
            <person name="Ovreas L."/>
            <person name="Rohde M."/>
            <person name="Galperin M.Y."/>
            <person name="Jogler C."/>
        </authorList>
    </citation>
    <scope>NUCLEOTIDE SEQUENCE [LARGE SCALE GENOMIC DNA]</scope>
    <source>
        <strain evidence="13 14">Pan216</strain>
    </source>
</reference>
<dbReference type="InterPro" id="IPR036890">
    <property type="entry name" value="HATPase_C_sf"/>
</dbReference>
<dbReference type="SMART" id="SM00388">
    <property type="entry name" value="HisKA"/>
    <property type="match status" value="1"/>
</dbReference>
<keyword evidence="10" id="KW-1133">Transmembrane helix</keyword>
<keyword evidence="7" id="KW-0547">Nucleotide-binding</keyword>
<dbReference type="CDD" id="cd06225">
    <property type="entry name" value="HAMP"/>
    <property type="match status" value="1"/>
</dbReference>
<dbReference type="EC" id="2.7.13.3" evidence="3"/>
<evidence type="ECO:0000256" key="2">
    <source>
        <dbReference type="ARBA" id="ARBA00004651"/>
    </source>
</evidence>
<evidence type="ECO:0000259" key="11">
    <source>
        <dbReference type="PROSITE" id="PS50109"/>
    </source>
</evidence>
<name>A0A518B4R5_9BACT</name>
<dbReference type="PROSITE" id="PS50109">
    <property type="entry name" value="HIS_KIN"/>
    <property type="match status" value="1"/>
</dbReference>
<dbReference type="PROSITE" id="PS50885">
    <property type="entry name" value="HAMP"/>
    <property type="match status" value="1"/>
</dbReference>
<dbReference type="AlphaFoldDB" id="A0A518B4R5"/>
<accession>A0A518B4R5</accession>
<dbReference type="Gene3D" id="6.10.340.10">
    <property type="match status" value="1"/>
</dbReference>
<evidence type="ECO:0000256" key="10">
    <source>
        <dbReference type="SAM" id="Phobius"/>
    </source>
</evidence>
<keyword evidence="5" id="KW-0597">Phosphoprotein</keyword>
<feature type="transmembrane region" description="Helical" evidence="10">
    <location>
        <begin position="163"/>
        <end position="183"/>
    </location>
</feature>
<dbReference type="InterPro" id="IPR005467">
    <property type="entry name" value="His_kinase_dom"/>
</dbReference>
<dbReference type="InterPro" id="IPR003661">
    <property type="entry name" value="HisK_dim/P_dom"/>
</dbReference>
<feature type="domain" description="Histidine kinase" evidence="11">
    <location>
        <begin position="250"/>
        <end position="456"/>
    </location>
</feature>
<evidence type="ECO:0000256" key="9">
    <source>
        <dbReference type="ARBA" id="ARBA00022840"/>
    </source>
</evidence>